<keyword evidence="9" id="KW-0067">ATP-binding</keyword>
<dbReference type="InterPro" id="IPR014729">
    <property type="entry name" value="Rossmann-like_a/b/a_fold"/>
</dbReference>
<reference evidence="15 16" key="1">
    <citation type="submission" date="2024-04" db="EMBL/GenBank/DDBJ databases">
        <title>Phyllosticta paracitricarpa is synonymous to the EU quarantine fungus P. citricarpa based on phylogenomic analyses.</title>
        <authorList>
            <consortium name="Lawrence Berkeley National Laboratory"/>
            <person name="Van ingen-buijs V.A."/>
            <person name="Van westerhoven A.C."/>
            <person name="Haridas S."/>
            <person name="Skiadas P."/>
            <person name="Martin F."/>
            <person name="Groenewald J.Z."/>
            <person name="Crous P.W."/>
            <person name="Seidl M.F."/>
        </authorList>
    </citation>
    <scope>NUCLEOTIDE SEQUENCE [LARGE SCALE GENOMIC DNA]</scope>
    <source>
        <strain evidence="15 16">CPC 17464</strain>
    </source>
</reference>
<keyword evidence="4" id="KW-0288">FMN</keyword>
<evidence type="ECO:0000256" key="5">
    <source>
        <dbReference type="ARBA" id="ARBA00022679"/>
    </source>
</evidence>
<evidence type="ECO:0000256" key="3">
    <source>
        <dbReference type="ARBA" id="ARBA00022630"/>
    </source>
</evidence>
<comment type="caution">
    <text evidence="15">The sequence shown here is derived from an EMBL/GenBank/DDBJ whole genome shotgun (WGS) entry which is preliminary data.</text>
</comment>
<keyword evidence="16" id="KW-1185">Reference proteome</keyword>
<organism evidence="15 16">
    <name type="scientific">Phyllosticta citribraziliensis</name>
    <dbReference type="NCBI Taxonomy" id="989973"/>
    <lineage>
        <taxon>Eukaryota</taxon>
        <taxon>Fungi</taxon>
        <taxon>Dikarya</taxon>
        <taxon>Ascomycota</taxon>
        <taxon>Pezizomycotina</taxon>
        <taxon>Dothideomycetes</taxon>
        <taxon>Dothideomycetes incertae sedis</taxon>
        <taxon>Botryosphaeriales</taxon>
        <taxon>Phyllostictaceae</taxon>
        <taxon>Phyllosticta</taxon>
    </lineage>
</organism>
<evidence type="ECO:0000256" key="10">
    <source>
        <dbReference type="ARBA" id="ARBA00031145"/>
    </source>
</evidence>
<protein>
    <recommendedName>
        <fullName evidence="2">FAD synthase</fullName>
        <ecNumber evidence="2">2.7.7.2</ecNumber>
    </recommendedName>
    <alternativeName>
        <fullName evidence="10">FAD pyrophosphorylase</fullName>
    </alternativeName>
    <alternativeName>
        <fullName evidence="11">FMN adenylyltransferase</fullName>
    </alternativeName>
</protein>
<accession>A0ABR1LTL0</accession>
<keyword evidence="3" id="KW-0285">Flavoprotein</keyword>
<feature type="domain" description="Phosphoadenosine phosphosulphate reductase" evidence="14">
    <location>
        <begin position="243"/>
        <end position="320"/>
    </location>
</feature>
<evidence type="ECO:0000256" key="4">
    <source>
        <dbReference type="ARBA" id="ARBA00022643"/>
    </source>
</evidence>
<keyword evidence="5" id="KW-0808">Transferase</keyword>
<dbReference type="CDD" id="cd23948">
    <property type="entry name" value="FAD_synthase"/>
    <property type="match status" value="1"/>
</dbReference>
<dbReference type="Pfam" id="PF01507">
    <property type="entry name" value="PAPS_reduct"/>
    <property type="match status" value="2"/>
</dbReference>
<proteinExistence type="predicted"/>
<dbReference type="SUPFAM" id="SSF52402">
    <property type="entry name" value="Adenine nucleotide alpha hydrolases-like"/>
    <property type="match status" value="1"/>
</dbReference>
<gene>
    <name evidence="15" type="ORF">J3D65DRAFT_621060</name>
</gene>
<dbReference type="Gene3D" id="3.40.50.620">
    <property type="entry name" value="HUPs"/>
    <property type="match status" value="1"/>
</dbReference>
<evidence type="ECO:0000256" key="7">
    <source>
        <dbReference type="ARBA" id="ARBA00022741"/>
    </source>
</evidence>
<evidence type="ECO:0000256" key="8">
    <source>
        <dbReference type="ARBA" id="ARBA00022827"/>
    </source>
</evidence>
<dbReference type="EC" id="2.7.7.2" evidence="2"/>
<sequence>MPPFRYQYRPGLHLSVLPPPRPCPRLPPPTSLPNLGNPPIAIAPARRLRHQAISTTCRRRSASSVSPSPSPSHAFVARRSAMTLATSNAAHDYPTVDGTPPLVPDPPVPFAKLCARLDDAIAAFLAQEFQDVRLSAVQAQTRVALGVIEEALQRYSISELSLSYNGGKDCLVLLVLYLVALHRRSVATSSPIPPSIQSVYIQSAHPFPEVEHFVVSSTRTYSLSLATYASPMKAAFASYLRDQPNVKAIFVGTRRTDPHGEHLTHFDPTDHGWPSFMRIHPVIDWHYVEIWTFIRHLRIPYCPLYDAGYTSLGGTTDTHPNPALRIDTTDRFRPAYELVEDYEERLGRDGGGASGGSGNGTMRKPSPQTAAGLAQSGPQTPN</sequence>
<comment type="pathway">
    <text evidence="1">Cofactor biosynthesis; FAD biosynthesis; FAD from FMN: step 1/1.</text>
</comment>
<keyword evidence="8" id="KW-0274">FAD</keyword>
<dbReference type="InterPro" id="IPR002500">
    <property type="entry name" value="PAPS_reduct_dom"/>
</dbReference>
<keyword evidence="6" id="KW-0548">Nucleotidyltransferase</keyword>
<dbReference type="PANTHER" id="PTHR23293">
    <property type="entry name" value="FAD SYNTHETASE-RELATED FMN ADENYLYLTRANSFERASE"/>
    <property type="match status" value="1"/>
</dbReference>
<feature type="region of interest" description="Disordered" evidence="13">
    <location>
        <begin position="18"/>
        <end position="37"/>
    </location>
</feature>
<comment type="catalytic activity">
    <reaction evidence="12">
        <text>FMN + ATP + H(+) = FAD + diphosphate</text>
        <dbReference type="Rhea" id="RHEA:17237"/>
        <dbReference type="ChEBI" id="CHEBI:15378"/>
        <dbReference type="ChEBI" id="CHEBI:30616"/>
        <dbReference type="ChEBI" id="CHEBI:33019"/>
        <dbReference type="ChEBI" id="CHEBI:57692"/>
        <dbReference type="ChEBI" id="CHEBI:58210"/>
        <dbReference type="EC" id="2.7.7.2"/>
    </reaction>
</comment>
<evidence type="ECO:0000256" key="1">
    <source>
        <dbReference type="ARBA" id="ARBA00004726"/>
    </source>
</evidence>
<dbReference type="Proteomes" id="UP001360953">
    <property type="component" value="Unassembled WGS sequence"/>
</dbReference>
<name>A0ABR1LTL0_9PEZI</name>
<evidence type="ECO:0000313" key="16">
    <source>
        <dbReference type="Proteomes" id="UP001360953"/>
    </source>
</evidence>
<evidence type="ECO:0000256" key="6">
    <source>
        <dbReference type="ARBA" id="ARBA00022695"/>
    </source>
</evidence>
<evidence type="ECO:0000256" key="12">
    <source>
        <dbReference type="ARBA" id="ARBA00049494"/>
    </source>
</evidence>
<feature type="compositionally biased region" description="Gly residues" evidence="13">
    <location>
        <begin position="349"/>
        <end position="359"/>
    </location>
</feature>
<evidence type="ECO:0000259" key="14">
    <source>
        <dbReference type="Pfam" id="PF01507"/>
    </source>
</evidence>
<evidence type="ECO:0000313" key="15">
    <source>
        <dbReference type="EMBL" id="KAK7538130.1"/>
    </source>
</evidence>
<dbReference type="EMBL" id="JBBPEH010000005">
    <property type="protein sequence ID" value="KAK7538130.1"/>
    <property type="molecule type" value="Genomic_DNA"/>
</dbReference>
<keyword evidence="7" id="KW-0547">Nucleotide-binding</keyword>
<feature type="compositionally biased region" description="Pro residues" evidence="13">
    <location>
        <begin position="18"/>
        <end position="31"/>
    </location>
</feature>
<evidence type="ECO:0000256" key="9">
    <source>
        <dbReference type="ARBA" id="ARBA00022840"/>
    </source>
</evidence>
<feature type="domain" description="Phosphoadenosine phosphosulphate reductase" evidence="14">
    <location>
        <begin position="160"/>
        <end position="231"/>
    </location>
</feature>
<dbReference type="PANTHER" id="PTHR23293:SF9">
    <property type="entry name" value="FAD SYNTHASE"/>
    <property type="match status" value="1"/>
</dbReference>
<evidence type="ECO:0000256" key="2">
    <source>
        <dbReference type="ARBA" id="ARBA00012393"/>
    </source>
</evidence>
<dbReference type="RefSeq" id="XP_066655817.1">
    <property type="nucleotide sequence ID" value="XM_066799916.1"/>
</dbReference>
<dbReference type="GeneID" id="92032822"/>
<evidence type="ECO:0000256" key="11">
    <source>
        <dbReference type="ARBA" id="ARBA00031871"/>
    </source>
</evidence>
<evidence type="ECO:0000256" key="13">
    <source>
        <dbReference type="SAM" id="MobiDB-lite"/>
    </source>
</evidence>
<feature type="region of interest" description="Disordered" evidence="13">
    <location>
        <begin position="343"/>
        <end position="382"/>
    </location>
</feature>